<protein>
    <submittedName>
        <fullName evidence="11">Binding-protein-dependent transport systems inner membrane component</fullName>
    </submittedName>
</protein>
<evidence type="ECO:0000313" key="11">
    <source>
        <dbReference type="EMBL" id="ABA03949.1"/>
    </source>
</evidence>
<evidence type="ECO:0000256" key="7">
    <source>
        <dbReference type="ARBA" id="ARBA00023136"/>
    </source>
</evidence>
<comment type="similarity">
    <text evidence="2 9">Belongs to the binding-protein-dependent transport system permease family.</text>
</comment>
<dbReference type="OrthoDB" id="9799271at2"/>
<evidence type="ECO:0000256" key="4">
    <source>
        <dbReference type="ARBA" id="ARBA00022475"/>
    </source>
</evidence>
<dbReference type="Proteomes" id="UP000002531">
    <property type="component" value="Chromosome"/>
</dbReference>
<dbReference type="PROSITE" id="PS50928">
    <property type="entry name" value="ABC_TM1"/>
    <property type="match status" value="1"/>
</dbReference>
<feature type="transmembrane region" description="Helical" evidence="9">
    <location>
        <begin position="137"/>
        <end position="156"/>
    </location>
</feature>
<evidence type="ECO:0000256" key="8">
    <source>
        <dbReference type="ARBA" id="ARBA00056719"/>
    </source>
</evidence>
<sequence length="268" mass="29429">MSMAGALSGDRKWRLPRLDGVVQWLLPAAILLVWQVACSTGYVPARVLPAPTEVVLAGWKSLQSGELVQNIWVSFWRAVVGFLIGGGIGFAFGLANGLSPFSDKLTDTTLQMIRNVPHLALIPLVILWFGIEEAAKLFLVALGVFFPVYLNTLHGIRTVDPQLIEMGRVYGMNSGELFRRVIFPGALPSIFVGVRFSLGIMWLTLIVAETIASSSGLGYMAMQAREFMLIDVVVLSILIYALLGKVADSASRFLERITLSWHPAFQKH</sequence>
<dbReference type="HOGENOM" id="CLU_046113_1_2_5"/>
<dbReference type="eggNOG" id="COG0600">
    <property type="taxonomic scope" value="Bacteria"/>
</dbReference>
<evidence type="ECO:0000256" key="2">
    <source>
        <dbReference type="ARBA" id="ARBA00009306"/>
    </source>
</evidence>
<evidence type="ECO:0000256" key="1">
    <source>
        <dbReference type="ARBA" id="ARBA00004651"/>
    </source>
</evidence>
<feature type="transmembrane region" description="Helical" evidence="9">
    <location>
        <begin position="75"/>
        <end position="95"/>
    </location>
</feature>
<dbReference type="Pfam" id="PF00528">
    <property type="entry name" value="BPD_transp_1"/>
    <property type="match status" value="1"/>
</dbReference>
<evidence type="ECO:0000256" key="6">
    <source>
        <dbReference type="ARBA" id="ARBA00022989"/>
    </source>
</evidence>
<organism evidence="11 12">
    <name type="scientific">Nitrobacter winogradskyi (strain ATCC 25391 / DSM 10237 / CIP 104748 / NCIMB 11846 / Nb-255)</name>
    <dbReference type="NCBI Taxonomy" id="323098"/>
    <lineage>
        <taxon>Bacteria</taxon>
        <taxon>Pseudomonadati</taxon>
        <taxon>Pseudomonadota</taxon>
        <taxon>Alphaproteobacteria</taxon>
        <taxon>Hyphomicrobiales</taxon>
        <taxon>Nitrobacteraceae</taxon>
        <taxon>Nitrobacter</taxon>
    </lineage>
</organism>
<dbReference type="InterPro" id="IPR035906">
    <property type="entry name" value="MetI-like_sf"/>
</dbReference>
<dbReference type="GO" id="GO:0042918">
    <property type="term" value="P:alkanesulfonate transmembrane transport"/>
    <property type="evidence" value="ECO:0007669"/>
    <property type="project" value="UniProtKB-ARBA"/>
</dbReference>
<name>Q3SUU2_NITWN</name>
<evidence type="ECO:0000259" key="10">
    <source>
        <dbReference type="PROSITE" id="PS50928"/>
    </source>
</evidence>
<keyword evidence="7 9" id="KW-0472">Membrane</keyword>
<dbReference type="FunFam" id="1.10.3720.10:FF:000003">
    <property type="entry name" value="Aliphatic sulfonate ABC transporter permease"/>
    <property type="match status" value="1"/>
</dbReference>
<keyword evidence="4" id="KW-1003">Cell membrane</keyword>
<keyword evidence="5 9" id="KW-0812">Transmembrane</keyword>
<keyword evidence="12" id="KW-1185">Reference proteome</keyword>
<dbReference type="SUPFAM" id="SSF161098">
    <property type="entry name" value="MetI-like"/>
    <property type="match status" value="1"/>
</dbReference>
<proteinExistence type="inferred from homology"/>
<feature type="transmembrane region" description="Helical" evidence="9">
    <location>
        <begin position="177"/>
        <end position="194"/>
    </location>
</feature>
<evidence type="ECO:0000256" key="3">
    <source>
        <dbReference type="ARBA" id="ARBA00022448"/>
    </source>
</evidence>
<feature type="domain" description="ABC transmembrane type-1" evidence="10">
    <location>
        <begin position="67"/>
        <end position="248"/>
    </location>
</feature>
<keyword evidence="3 9" id="KW-0813">Transport</keyword>
<gene>
    <name evidence="11" type="ordered locus">Nwi_0683</name>
</gene>
<dbReference type="InterPro" id="IPR000515">
    <property type="entry name" value="MetI-like"/>
</dbReference>
<dbReference type="PANTHER" id="PTHR30151:SF38">
    <property type="entry name" value="ALIPHATIC SULFONATES TRANSPORT PERMEASE PROTEIN SSUC-RELATED"/>
    <property type="match status" value="1"/>
</dbReference>
<feature type="transmembrane region" description="Helical" evidence="9">
    <location>
        <begin position="115"/>
        <end position="131"/>
    </location>
</feature>
<dbReference type="STRING" id="323098.Nwi_0683"/>
<evidence type="ECO:0000256" key="5">
    <source>
        <dbReference type="ARBA" id="ARBA00022692"/>
    </source>
</evidence>
<comment type="subcellular location">
    <subcellularLocation>
        <location evidence="1 9">Cell membrane</location>
        <topology evidence="1 9">Multi-pass membrane protein</topology>
    </subcellularLocation>
</comment>
<dbReference type="CDD" id="cd06261">
    <property type="entry name" value="TM_PBP2"/>
    <property type="match status" value="1"/>
</dbReference>
<feature type="transmembrane region" description="Helical" evidence="9">
    <location>
        <begin position="227"/>
        <end position="243"/>
    </location>
</feature>
<evidence type="ECO:0000256" key="9">
    <source>
        <dbReference type="RuleBase" id="RU363032"/>
    </source>
</evidence>
<dbReference type="Gene3D" id="1.10.3720.10">
    <property type="entry name" value="MetI-like"/>
    <property type="match status" value="1"/>
</dbReference>
<keyword evidence="6 9" id="KW-1133">Transmembrane helix</keyword>
<dbReference type="EMBL" id="CP000115">
    <property type="protein sequence ID" value="ABA03949.1"/>
    <property type="molecule type" value="Genomic_DNA"/>
</dbReference>
<dbReference type="KEGG" id="nwi:Nwi_0683"/>
<dbReference type="GO" id="GO:0005886">
    <property type="term" value="C:plasma membrane"/>
    <property type="evidence" value="ECO:0007669"/>
    <property type="project" value="UniProtKB-SubCell"/>
</dbReference>
<feature type="transmembrane region" description="Helical" evidence="9">
    <location>
        <begin position="200"/>
        <end position="220"/>
    </location>
</feature>
<evidence type="ECO:0000313" key="12">
    <source>
        <dbReference type="Proteomes" id="UP000002531"/>
    </source>
</evidence>
<feature type="transmembrane region" description="Helical" evidence="9">
    <location>
        <begin position="21"/>
        <end position="43"/>
    </location>
</feature>
<dbReference type="RefSeq" id="WP_011314005.1">
    <property type="nucleotide sequence ID" value="NC_007406.1"/>
</dbReference>
<dbReference type="AlphaFoldDB" id="Q3SUU2"/>
<accession>Q3SUU2</accession>
<dbReference type="PANTHER" id="PTHR30151">
    <property type="entry name" value="ALKANE SULFONATE ABC TRANSPORTER-RELATED, MEMBRANE SUBUNIT"/>
    <property type="match status" value="1"/>
</dbReference>
<comment type="function">
    <text evidence="8">Probably part of an ABC transporter complex. Probably responsible for the translocation of the substrate across the membrane.</text>
</comment>
<reference evidence="11 12" key="1">
    <citation type="journal article" date="2006" name="Appl. Environ. Microbiol.">
        <title>Genome sequence of the chemolithoautotrophic nitrite-oxidizing bacterium Nitrobacter winogradskyi Nb-255.</title>
        <authorList>
            <person name="Starkenburg S.R."/>
            <person name="Chain P.S."/>
            <person name="Sayavedra-Soto L.A."/>
            <person name="Hauser L."/>
            <person name="Land M.L."/>
            <person name="Larimer F.W."/>
            <person name="Malfatti S.A."/>
            <person name="Klotz M.G."/>
            <person name="Bottomley P.J."/>
            <person name="Arp D.J."/>
            <person name="Hickey W.J."/>
        </authorList>
    </citation>
    <scope>NUCLEOTIDE SEQUENCE [LARGE SCALE GENOMIC DNA]</scope>
    <source>
        <strain evidence="12">ATCC 25391 / DSM 10237 / CIP 104748 / NCIMB 11846 / Nb-255</strain>
    </source>
</reference>